<feature type="domain" description="RCK N-terminal" evidence="3">
    <location>
        <begin position="114"/>
        <end position="241"/>
    </location>
</feature>
<feature type="transmembrane region" description="Helical" evidence="2">
    <location>
        <begin position="17"/>
        <end position="37"/>
    </location>
</feature>
<name>A0ABV6K991_9BACI</name>
<protein>
    <submittedName>
        <fullName evidence="4">Potassium channel family protein</fullName>
    </submittedName>
</protein>
<dbReference type="InterPro" id="IPR050721">
    <property type="entry name" value="Trk_Ktr_HKT_K-transport"/>
</dbReference>
<comment type="subcellular location">
    <subcellularLocation>
        <location evidence="1">Cell membrane</location>
        <topology evidence="1">Multi-pass membrane protein</topology>
    </subcellularLocation>
</comment>
<dbReference type="Gene3D" id="3.40.50.720">
    <property type="entry name" value="NAD(P)-binding Rossmann-like Domain"/>
    <property type="match status" value="1"/>
</dbReference>
<gene>
    <name evidence="4" type="ORF">ACFFHM_04780</name>
</gene>
<keyword evidence="5" id="KW-1185">Reference proteome</keyword>
<dbReference type="SUPFAM" id="SSF51735">
    <property type="entry name" value="NAD(P)-binding Rossmann-fold domains"/>
    <property type="match status" value="1"/>
</dbReference>
<dbReference type="PANTHER" id="PTHR43833:SF9">
    <property type="entry name" value="POTASSIUM CHANNEL PROTEIN YUGO-RELATED"/>
    <property type="match status" value="1"/>
</dbReference>
<dbReference type="RefSeq" id="WP_335961993.1">
    <property type="nucleotide sequence ID" value="NZ_JAXBLX010000023.1"/>
</dbReference>
<dbReference type="InterPro" id="IPR013099">
    <property type="entry name" value="K_chnl_dom"/>
</dbReference>
<reference evidence="4 5" key="1">
    <citation type="submission" date="2024-09" db="EMBL/GenBank/DDBJ databases">
        <authorList>
            <person name="Sun Q."/>
            <person name="Mori K."/>
        </authorList>
    </citation>
    <scope>NUCLEOTIDE SEQUENCE [LARGE SCALE GENOMIC DNA]</scope>
    <source>
        <strain evidence="4 5">NCAIM B.02610</strain>
    </source>
</reference>
<sequence length="339" mass="38166">MHFFLKISLGLIKMRNLTLFLTTGIFILLSTLIMYALEPDNFESLLNTFYFVMTTFTTVGYGDYSPVTLPAKLYSVFMFIIGIGLLGVVIGKIVDSFTIFRKMREEGRMSYMKGNHIVISGWGKKSESAVQEILDSHEEVEVVIIDTLPKSPVDLTENRVHYIQGDPTAEETFVKANITKANALIVFADDTISDPSLKDAKTLLVAITVERLAPDVHTTVEVMAEKNISNFSHAKVDEFILAQETISRLAVRSALYKGVSQVYSQLISRQHGDDLYKLSKKAEWTTYNDAFQDLLVQGATLIADRNLLDINRRLNEPIPEEAVLYIICDKETYKKLTVA</sequence>
<comment type="caution">
    <text evidence="4">The sequence shown here is derived from an EMBL/GenBank/DDBJ whole genome shotgun (WGS) entry which is preliminary data.</text>
</comment>
<evidence type="ECO:0000259" key="3">
    <source>
        <dbReference type="PROSITE" id="PS51201"/>
    </source>
</evidence>
<evidence type="ECO:0000313" key="5">
    <source>
        <dbReference type="Proteomes" id="UP001589838"/>
    </source>
</evidence>
<dbReference type="InterPro" id="IPR036291">
    <property type="entry name" value="NAD(P)-bd_dom_sf"/>
</dbReference>
<feature type="transmembrane region" description="Helical" evidence="2">
    <location>
        <begin position="44"/>
        <end position="61"/>
    </location>
</feature>
<keyword evidence="4" id="KW-0813">Transport</keyword>
<evidence type="ECO:0000256" key="1">
    <source>
        <dbReference type="ARBA" id="ARBA00004651"/>
    </source>
</evidence>
<organism evidence="4 5">
    <name type="scientific">Halalkalibacter kiskunsagensis</name>
    <dbReference type="NCBI Taxonomy" id="1548599"/>
    <lineage>
        <taxon>Bacteria</taxon>
        <taxon>Bacillati</taxon>
        <taxon>Bacillota</taxon>
        <taxon>Bacilli</taxon>
        <taxon>Bacillales</taxon>
        <taxon>Bacillaceae</taxon>
        <taxon>Halalkalibacter</taxon>
    </lineage>
</organism>
<dbReference type="EMBL" id="JBHLUX010000013">
    <property type="protein sequence ID" value="MFC0469866.1"/>
    <property type="molecule type" value="Genomic_DNA"/>
</dbReference>
<evidence type="ECO:0000313" key="4">
    <source>
        <dbReference type="EMBL" id="MFC0469866.1"/>
    </source>
</evidence>
<proteinExistence type="predicted"/>
<dbReference type="InterPro" id="IPR003148">
    <property type="entry name" value="RCK_N"/>
</dbReference>
<dbReference type="Pfam" id="PF02254">
    <property type="entry name" value="TrkA_N"/>
    <property type="match status" value="1"/>
</dbReference>
<dbReference type="Pfam" id="PF07885">
    <property type="entry name" value="Ion_trans_2"/>
    <property type="match status" value="1"/>
</dbReference>
<keyword evidence="4" id="KW-0407">Ion channel</keyword>
<dbReference type="Proteomes" id="UP001589838">
    <property type="component" value="Unassembled WGS sequence"/>
</dbReference>
<dbReference type="PANTHER" id="PTHR43833">
    <property type="entry name" value="POTASSIUM CHANNEL PROTEIN 2-RELATED-RELATED"/>
    <property type="match status" value="1"/>
</dbReference>
<feature type="transmembrane region" description="Helical" evidence="2">
    <location>
        <begin position="73"/>
        <end position="94"/>
    </location>
</feature>
<evidence type="ECO:0000256" key="2">
    <source>
        <dbReference type="SAM" id="Phobius"/>
    </source>
</evidence>
<accession>A0ABV6K991</accession>
<dbReference type="SUPFAM" id="SSF81324">
    <property type="entry name" value="Voltage-gated potassium channels"/>
    <property type="match status" value="1"/>
</dbReference>
<dbReference type="Gene3D" id="1.10.287.70">
    <property type="match status" value="1"/>
</dbReference>
<dbReference type="PROSITE" id="PS51201">
    <property type="entry name" value="RCK_N"/>
    <property type="match status" value="1"/>
</dbReference>
<dbReference type="PRINTS" id="PR00169">
    <property type="entry name" value="KCHANNEL"/>
</dbReference>
<dbReference type="GO" id="GO:0034220">
    <property type="term" value="P:monoatomic ion transmembrane transport"/>
    <property type="evidence" value="ECO:0007669"/>
    <property type="project" value="UniProtKB-KW"/>
</dbReference>
<keyword evidence="2" id="KW-1133">Transmembrane helix</keyword>
<keyword evidence="4" id="KW-0406">Ion transport</keyword>
<keyword evidence="2" id="KW-0812">Transmembrane</keyword>
<keyword evidence="2" id="KW-0472">Membrane</keyword>